<gene>
    <name evidence="3" type="ORF">ELS83_02110</name>
</gene>
<keyword evidence="4" id="KW-1185">Reference proteome</keyword>
<keyword evidence="1" id="KW-0472">Membrane</keyword>
<keyword evidence="2" id="KW-0732">Signal</keyword>
<feature type="signal peptide" evidence="2">
    <location>
        <begin position="1"/>
        <end position="19"/>
    </location>
</feature>
<evidence type="ECO:0000313" key="3">
    <source>
        <dbReference type="EMBL" id="NOU58596.1"/>
    </source>
</evidence>
<dbReference type="InterPro" id="IPR018682">
    <property type="entry name" value="DUF2167_membr"/>
</dbReference>
<protein>
    <submittedName>
        <fullName evidence="3">DUF2167 domain-containing protein</fullName>
    </submittedName>
</protein>
<sequence length="293" mass="33416">MKYTILSIFFCLLSVSMLGQNDSLQLNSEDYLQTIDSINKTFQYQYGKIQLGNNIACIHVPEGYKFLNAGQSNYLLTELWENPPSEVLGMLFREDNHPLSLIPSYAVGITYSKDGYINDEDAKEIDYDELLREMKKDTKNANIERSENGYPTIELIGWASEPFYDEVSKKLHWAKELKFSNSENNTLNYNIRILGRKGYINLNAVGNMETLPQFQQDAEKILASIEFNNGYKYREFNPNIDKLASYGIGGLISGKVLAKAGFFELIEKFWKVILIVTLGIVALFAKKIFGSKI</sequence>
<dbReference type="Proteomes" id="UP000732105">
    <property type="component" value="Unassembled WGS sequence"/>
</dbReference>
<feature type="chain" id="PRO_5045893208" evidence="2">
    <location>
        <begin position="20"/>
        <end position="293"/>
    </location>
</feature>
<evidence type="ECO:0000256" key="1">
    <source>
        <dbReference type="SAM" id="Phobius"/>
    </source>
</evidence>
<dbReference type="Pfam" id="PF09935">
    <property type="entry name" value="DUF2167"/>
    <property type="match status" value="1"/>
</dbReference>
<keyword evidence="1" id="KW-0812">Transmembrane</keyword>
<proteinExistence type="predicted"/>
<dbReference type="EMBL" id="RZNH01000002">
    <property type="protein sequence ID" value="NOU58596.1"/>
    <property type="molecule type" value="Genomic_DNA"/>
</dbReference>
<reference evidence="3 4" key="1">
    <citation type="submission" date="2018-12" db="EMBL/GenBank/DDBJ databases">
        <title>Marinifilum JC070 sp. nov., a marine bacterium isolated from Yongle Blue Hole in the South China Sea.</title>
        <authorList>
            <person name="Fu T."/>
        </authorList>
    </citation>
    <scope>NUCLEOTIDE SEQUENCE [LARGE SCALE GENOMIC DNA]</scope>
    <source>
        <strain evidence="3 4">JC070</strain>
    </source>
</reference>
<keyword evidence="1" id="KW-1133">Transmembrane helix</keyword>
<feature type="transmembrane region" description="Helical" evidence="1">
    <location>
        <begin position="269"/>
        <end position="289"/>
    </location>
</feature>
<accession>A0ABX1WRA8</accession>
<evidence type="ECO:0000313" key="4">
    <source>
        <dbReference type="Proteomes" id="UP000732105"/>
    </source>
</evidence>
<comment type="caution">
    <text evidence="3">The sequence shown here is derived from an EMBL/GenBank/DDBJ whole genome shotgun (WGS) entry which is preliminary data.</text>
</comment>
<name>A0ABX1WRA8_9BACT</name>
<organism evidence="3 4">
    <name type="scientific">Marinifilum caeruleilacunae</name>
    <dbReference type="NCBI Taxonomy" id="2499076"/>
    <lineage>
        <taxon>Bacteria</taxon>
        <taxon>Pseudomonadati</taxon>
        <taxon>Bacteroidota</taxon>
        <taxon>Bacteroidia</taxon>
        <taxon>Marinilabiliales</taxon>
        <taxon>Marinifilaceae</taxon>
    </lineage>
</organism>
<evidence type="ECO:0000256" key="2">
    <source>
        <dbReference type="SAM" id="SignalP"/>
    </source>
</evidence>